<evidence type="ECO:0000256" key="4">
    <source>
        <dbReference type="ARBA" id="ARBA00020071"/>
    </source>
</evidence>
<proteinExistence type="inferred from homology"/>
<reference evidence="8 9" key="1">
    <citation type="submission" date="2023-07" db="EMBL/GenBank/DDBJ databases">
        <title>Genomic Encyclopedia of Type Strains, Phase IV (KMG-IV): sequencing the most valuable type-strain genomes for metagenomic binning, comparative biology and taxonomic classification.</title>
        <authorList>
            <person name="Goeker M."/>
        </authorList>
    </citation>
    <scope>NUCLEOTIDE SEQUENCE [LARGE SCALE GENOMIC DNA]</scope>
    <source>
        <strain evidence="8 9">DSM 100301</strain>
    </source>
</reference>
<evidence type="ECO:0000313" key="9">
    <source>
        <dbReference type="Proteomes" id="UP001235269"/>
    </source>
</evidence>
<evidence type="ECO:0000259" key="7">
    <source>
        <dbReference type="PROSITE" id="PS51677"/>
    </source>
</evidence>
<comment type="subcellular location">
    <subcellularLocation>
        <location evidence="2">Secreted</location>
    </subcellularLocation>
</comment>
<dbReference type="PANTHER" id="PTHR34216">
    <property type="match status" value="1"/>
</dbReference>
<evidence type="ECO:0000256" key="5">
    <source>
        <dbReference type="ARBA" id="ARBA00022729"/>
    </source>
</evidence>
<gene>
    <name evidence="8" type="ORF">QO005_004699</name>
</gene>
<evidence type="ECO:0000256" key="2">
    <source>
        <dbReference type="ARBA" id="ARBA00004613"/>
    </source>
</evidence>
<evidence type="ECO:0000313" key="8">
    <source>
        <dbReference type="EMBL" id="MDQ0458338.1"/>
    </source>
</evidence>
<accession>A0ABU0IJA6</accession>
<name>A0ABU0IJA6_9HYPH</name>
<protein>
    <recommendedName>
        <fullName evidence="4">Chitooligosaccharide deacetylase</fullName>
    </recommendedName>
    <alternativeName>
        <fullName evidence="6">Nodulation protein B</fullName>
    </alternativeName>
</protein>
<comment type="caution">
    <text evidence="8">The sequence shown here is derived from an EMBL/GenBank/DDBJ whole genome shotgun (WGS) entry which is preliminary data.</text>
</comment>
<dbReference type="PANTHER" id="PTHR34216:SF3">
    <property type="entry name" value="POLY-BETA-1,6-N-ACETYL-D-GLUCOSAMINE N-DEACETYLASE"/>
    <property type="match status" value="1"/>
</dbReference>
<dbReference type="InterPro" id="IPR011330">
    <property type="entry name" value="Glyco_hydro/deAcase_b/a-brl"/>
</dbReference>
<comment type="similarity">
    <text evidence="3">Belongs to the polysaccharide deacetylase family.</text>
</comment>
<dbReference type="InterPro" id="IPR002509">
    <property type="entry name" value="NODB_dom"/>
</dbReference>
<sequence length="328" mass="36200">MTTAAAEGAPRYPLLFVNFHHVCDPEWMDFPRLHHVSLKEFEAGIEALGKVFDFPPIAAVETALLSDKTLGAPSCVLTFDDGLADHAQYVVPVLERYGIEAIFSVCTSPWIDGHLLSVHRAHLLSAAFSYVELADELEAAAALSRVSARIADVSLASAQDQYRYDDAETARIKFFINAVIPQDQRGVVLSRVFTKRLGDDRHFAIRHYMSSQQVKEISNRGHTIGLHSHRHLFLASAAREAYIDDLYLNRAMLTEVAGPISWISYPYGGRASYDDSVIAVAEAVGCRFGLTTENALNSTSSDRMRLSRSDQKDVLGGKAIGQFLGLTR</sequence>
<organism evidence="8 9">
    <name type="scientific">Rhizobium paknamense</name>
    <dbReference type="NCBI Taxonomy" id="1206817"/>
    <lineage>
        <taxon>Bacteria</taxon>
        <taxon>Pseudomonadati</taxon>
        <taxon>Pseudomonadota</taxon>
        <taxon>Alphaproteobacteria</taxon>
        <taxon>Hyphomicrobiales</taxon>
        <taxon>Rhizobiaceae</taxon>
        <taxon>Rhizobium/Agrobacterium group</taxon>
        <taxon>Rhizobium</taxon>
    </lineage>
</organism>
<dbReference type="RefSeq" id="WP_307160426.1">
    <property type="nucleotide sequence ID" value="NZ_JAUSWH010000030.1"/>
</dbReference>
<feature type="domain" description="NodB homology" evidence="7">
    <location>
        <begin position="73"/>
        <end position="328"/>
    </location>
</feature>
<comment type="function">
    <text evidence="1">Is involved in generating a small heat-stable compound (Nod), an acylated oligomer of N-acetylglucosamine, that stimulates mitosis in various plant protoplasts.</text>
</comment>
<evidence type="ECO:0000256" key="6">
    <source>
        <dbReference type="ARBA" id="ARBA00032976"/>
    </source>
</evidence>
<dbReference type="Gene3D" id="3.20.20.370">
    <property type="entry name" value="Glycoside hydrolase/deacetylase"/>
    <property type="match status" value="1"/>
</dbReference>
<keyword evidence="9" id="KW-1185">Reference proteome</keyword>
<dbReference type="PROSITE" id="PS51677">
    <property type="entry name" value="NODB"/>
    <property type="match status" value="1"/>
</dbReference>
<dbReference type="InterPro" id="IPR051398">
    <property type="entry name" value="Polysacch_Deacetylase"/>
</dbReference>
<dbReference type="Proteomes" id="UP001235269">
    <property type="component" value="Unassembled WGS sequence"/>
</dbReference>
<evidence type="ECO:0000256" key="3">
    <source>
        <dbReference type="ARBA" id="ARBA00010973"/>
    </source>
</evidence>
<evidence type="ECO:0000256" key="1">
    <source>
        <dbReference type="ARBA" id="ARBA00003236"/>
    </source>
</evidence>
<dbReference type="SUPFAM" id="SSF88713">
    <property type="entry name" value="Glycoside hydrolase/deacetylase"/>
    <property type="match status" value="1"/>
</dbReference>
<keyword evidence="5" id="KW-0732">Signal</keyword>
<dbReference type="Pfam" id="PF01522">
    <property type="entry name" value="Polysacc_deac_1"/>
    <property type="match status" value="2"/>
</dbReference>
<dbReference type="EMBL" id="JAUSWH010000030">
    <property type="protein sequence ID" value="MDQ0458338.1"/>
    <property type="molecule type" value="Genomic_DNA"/>
</dbReference>